<reference evidence="1 2" key="1">
    <citation type="submission" date="2017-05" db="EMBL/GenBank/DDBJ databases">
        <title>Genome sequence of Acetobacter pasteurianus subsp. ascendens strain SRCM101447.</title>
        <authorList>
            <person name="Cho S.H."/>
        </authorList>
    </citation>
    <scope>NUCLEOTIDE SEQUENCE [LARGE SCALE GENOMIC DNA]</scope>
    <source>
        <strain evidence="1 2">SRCM101447</strain>
    </source>
</reference>
<gene>
    <name evidence="1" type="ORF">S101447_02081</name>
</gene>
<proteinExistence type="predicted"/>
<dbReference type="Gene3D" id="3.40.50.1110">
    <property type="entry name" value="SGNH hydrolase"/>
    <property type="match status" value="1"/>
</dbReference>
<dbReference type="EMBL" id="CP021524">
    <property type="protein sequence ID" value="ARW11139.1"/>
    <property type="molecule type" value="Genomic_DNA"/>
</dbReference>
<evidence type="ECO:0000313" key="2">
    <source>
        <dbReference type="Proteomes" id="UP000195633"/>
    </source>
</evidence>
<dbReference type="AlphaFoldDB" id="A0A1Y0V5E2"/>
<dbReference type="Proteomes" id="UP000195633">
    <property type="component" value="Chromosome"/>
</dbReference>
<dbReference type="GO" id="GO:0016788">
    <property type="term" value="F:hydrolase activity, acting on ester bonds"/>
    <property type="evidence" value="ECO:0007669"/>
    <property type="project" value="UniProtKB-ARBA"/>
</dbReference>
<organism evidence="1 2">
    <name type="scientific">Acetobacter ascendens</name>
    <dbReference type="NCBI Taxonomy" id="481146"/>
    <lineage>
        <taxon>Bacteria</taxon>
        <taxon>Pseudomonadati</taxon>
        <taxon>Pseudomonadota</taxon>
        <taxon>Alphaproteobacteria</taxon>
        <taxon>Acetobacterales</taxon>
        <taxon>Acetobacteraceae</taxon>
        <taxon>Acetobacter</taxon>
    </lineage>
</organism>
<name>A0A1Y0V5E2_9PROT</name>
<dbReference type="CDD" id="cd00229">
    <property type="entry name" value="SGNH_hydrolase"/>
    <property type="match status" value="1"/>
</dbReference>
<accession>A0A1Y0V5E2</accession>
<evidence type="ECO:0000313" key="1">
    <source>
        <dbReference type="EMBL" id="ARW11139.1"/>
    </source>
</evidence>
<dbReference type="InterPro" id="IPR036514">
    <property type="entry name" value="SGNH_hydro_sf"/>
</dbReference>
<dbReference type="SUPFAM" id="SSF52266">
    <property type="entry name" value="SGNH hydrolase"/>
    <property type="match status" value="1"/>
</dbReference>
<sequence length="519" mass="58485">MEKSINKVILEKIQNDKESGDKMVYFPFDEEIFIDKDSELLQENDTIWIGSNVKIHGPKRKAVHPPHLGTPSMFPPTVTGRHLRNFHQACAEGEATVVCMGDSILSVGADLVSPFESPWNTLSSVLSAQNPDARLKFYNRAIAGTSWADMNNEQYPVPMWWDIAENKSWRDSIVELAPDLLFLYSGGNDQYNFNQQAFQELLNFFKENLSHCDIILCVTFLPSTAALVNNYVDNHVQEGIMFVSEYVRNYAIAHNCGYLDFGRWHAMCRDGVDPCAITLTKVTPDKKTILQEWGKEISPIKYFIFPEVHNDNGVCANACTDWVLCFTIKENPQSLVFPLSSVGADFRSGSSNYGALLFKQDKIVFQYADGVSNPVCSITSDIHVPEFPLTISIGVKKNNLKISVLTKKKNGWAPSIDSDYSNELGFETIFEGNIVRFGGSYTPYIHFPHHRPAMMIHNLCIADTTHINNNQRRFMPIVTDAELYEPSYAAGGSGAYHMNAYGVMKILAPVIENQQWYQP</sequence>
<evidence type="ECO:0008006" key="3">
    <source>
        <dbReference type="Google" id="ProtNLM"/>
    </source>
</evidence>
<dbReference type="RefSeq" id="WP_087636036.1">
    <property type="nucleotide sequence ID" value="NZ_CP021524.1"/>
</dbReference>
<protein>
    <recommendedName>
        <fullName evidence="3">SGNH hydrolase-type esterase domain-containing protein</fullName>
    </recommendedName>
</protein>